<dbReference type="GO" id="GO:0000160">
    <property type="term" value="P:phosphorelay signal transduction system"/>
    <property type="evidence" value="ECO:0007669"/>
    <property type="project" value="InterPro"/>
</dbReference>
<dbReference type="CDD" id="cd15831">
    <property type="entry name" value="BTAD"/>
    <property type="match status" value="1"/>
</dbReference>
<dbReference type="InterPro" id="IPR011990">
    <property type="entry name" value="TPR-like_helical_dom_sf"/>
</dbReference>
<evidence type="ECO:0000259" key="7">
    <source>
        <dbReference type="PROSITE" id="PS51819"/>
    </source>
</evidence>
<evidence type="ECO:0000256" key="5">
    <source>
        <dbReference type="PROSITE-ProRule" id="PRU01091"/>
    </source>
</evidence>
<dbReference type="Proteomes" id="UP000612585">
    <property type="component" value="Unassembled WGS sequence"/>
</dbReference>
<dbReference type="PROSITE" id="PS51755">
    <property type="entry name" value="OMPR_PHOB"/>
    <property type="match status" value="1"/>
</dbReference>
<dbReference type="InterPro" id="IPR036388">
    <property type="entry name" value="WH-like_DNA-bd_sf"/>
</dbReference>
<feature type="domain" description="VOC" evidence="7">
    <location>
        <begin position="277"/>
        <end position="397"/>
    </location>
</feature>
<sequence length="398" mass="42801">MGGDIRLSVLGPVRAWRGGTPLPLGRVGQRAVLGLLALAGQRPVTRAELVDALWPTAPPPTAANVIHTHVRRLRQVLEPDRPARGASTVLPAVGDGYALRLPGDSVDVEQFRRLVAAGAAAGAASALLGSAIDLWQGPPLADVPALAGHPAVVMLFRERQVARTRYAEAMIAAGAAVEVLRMLEQWVAESPLDEGAHALLIRALHRTGQRWQAFDVYRSVRRRLVDDLGVEPGPELAAAHTAALDAAALDADGQATMVPPHRFREFGDRVDDAGGVGAASPFFIVDELPRAVEFYRDRLGFEVTLMAPDPEAFFAIVRRNDAQFLLKVVGVGPRPNRDRHPYARWDAFVYVPDPDGLAVEFGGRGVAFSAPLADTDDGLRGFEVADADGYLLFFGRPR</sequence>
<evidence type="ECO:0000256" key="4">
    <source>
        <dbReference type="ARBA" id="ARBA00023163"/>
    </source>
</evidence>
<dbReference type="Gene3D" id="1.25.40.10">
    <property type="entry name" value="Tetratricopeptide repeat domain"/>
    <property type="match status" value="1"/>
</dbReference>
<dbReference type="InterPro" id="IPR029068">
    <property type="entry name" value="Glyas_Bleomycin-R_OHBP_Dase"/>
</dbReference>
<dbReference type="InterPro" id="IPR037523">
    <property type="entry name" value="VOC_core"/>
</dbReference>
<proteinExistence type="inferred from homology"/>
<dbReference type="InterPro" id="IPR004360">
    <property type="entry name" value="Glyas_Fos-R_dOase_dom"/>
</dbReference>
<dbReference type="PANTHER" id="PTHR35807">
    <property type="entry name" value="TRANSCRIPTIONAL REGULATOR REDD-RELATED"/>
    <property type="match status" value="1"/>
</dbReference>
<dbReference type="InterPro" id="IPR001867">
    <property type="entry name" value="OmpR/PhoB-type_DNA-bd"/>
</dbReference>
<dbReference type="SMART" id="SM00862">
    <property type="entry name" value="Trans_reg_C"/>
    <property type="match status" value="1"/>
</dbReference>
<evidence type="ECO:0000256" key="2">
    <source>
        <dbReference type="ARBA" id="ARBA00023015"/>
    </source>
</evidence>
<dbReference type="SMART" id="SM01043">
    <property type="entry name" value="BTAD"/>
    <property type="match status" value="1"/>
</dbReference>
<dbReference type="EMBL" id="BOPG01000024">
    <property type="protein sequence ID" value="GIJ56439.1"/>
    <property type="molecule type" value="Genomic_DNA"/>
</dbReference>
<dbReference type="SUPFAM" id="SSF48452">
    <property type="entry name" value="TPR-like"/>
    <property type="match status" value="1"/>
</dbReference>
<feature type="domain" description="OmpR/PhoB-type" evidence="6">
    <location>
        <begin position="1"/>
        <end position="101"/>
    </location>
</feature>
<comment type="caution">
    <text evidence="8">The sequence shown here is derived from an EMBL/GenBank/DDBJ whole genome shotgun (WGS) entry which is preliminary data.</text>
</comment>
<dbReference type="PANTHER" id="PTHR35807:SF1">
    <property type="entry name" value="TRANSCRIPTIONAL REGULATOR REDD"/>
    <property type="match status" value="1"/>
</dbReference>
<feature type="DNA-binding region" description="OmpR/PhoB-type" evidence="5">
    <location>
        <begin position="1"/>
        <end position="101"/>
    </location>
</feature>
<keyword evidence="9" id="KW-1185">Reference proteome</keyword>
<dbReference type="Pfam" id="PF00903">
    <property type="entry name" value="Glyoxalase"/>
    <property type="match status" value="1"/>
</dbReference>
<evidence type="ECO:0000256" key="3">
    <source>
        <dbReference type="ARBA" id="ARBA00023125"/>
    </source>
</evidence>
<dbReference type="GO" id="GO:0003677">
    <property type="term" value="F:DNA binding"/>
    <property type="evidence" value="ECO:0007669"/>
    <property type="project" value="UniProtKB-UniRule"/>
</dbReference>
<protein>
    <recommendedName>
        <fullName evidence="10">DNA-binding transcriptional activator of the SARP family</fullName>
    </recommendedName>
</protein>
<dbReference type="RefSeq" id="WP_203994790.1">
    <property type="nucleotide sequence ID" value="NZ_BOPG01000024.1"/>
</dbReference>
<dbReference type="PROSITE" id="PS51819">
    <property type="entry name" value="VOC"/>
    <property type="match status" value="1"/>
</dbReference>
<name>A0A8J4DZY3_9ACTN</name>
<dbReference type="AlphaFoldDB" id="A0A8J4DZY3"/>
<dbReference type="SUPFAM" id="SSF46894">
    <property type="entry name" value="C-terminal effector domain of the bipartite response regulators"/>
    <property type="match status" value="1"/>
</dbReference>
<dbReference type="SUPFAM" id="SSF54593">
    <property type="entry name" value="Glyoxalase/Bleomycin resistance protein/Dihydroxybiphenyl dioxygenase"/>
    <property type="match status" value="1"/>
</dbReference>
<dbReference type="Pfam" id="PF00486">
    <property type="entry name" value="Trans_reg_C"/>
    <property type="match status" value="1"/>
</dbReference>
<evidence type="ECO:0000259" key="6">
    <source>
        <dbReference type="PROSITE" id="PS51755"/>
    </source>
</evidence>
<dbReference type="InterPro" id="IPR051677">
    <property type="entry name" value="AfsR-DnrI-RedD_regulator"/>
</dbReference>
<dbReference type="Gene3D" id="3.10.180.10">
    <property type="entry name" value="2,3-Dihydroxybiphenyl 1,2-Dioxygenase, domain 1"/>
    <property type="match status" value="1"/>
</dbReference>
<evidence type="ECO:0000313" key="9">
    <source>
        <dbReference type="Proteomes" id="UP000612585"/>
    </source>
</evidence>
<keyword evidence="3 5" id="KW-0238">DNA-binding</keyword>
<organism evidence="8 9">
    <name type="scientific">Virgisporangium aurantiacum</name>
    <dbReference type="NCBI Taxonomy" id="175570"/>
    <lineage>
        <taxon>Bacteria</taxon>
        <taxon>Bacillati</taxon>
        <taxon>Actinomycetota</taxon>
        <taxon>Actinomycetes</taxon>
        <taxon>Micromonosporales</taxon>
        <taxon>Micromonosporaceae</taxon>
        <taxon>Virgisporangium</taxon>
    </lineage>
</organism>
<accession>A0A8J4DZY3</accession>
<reference evidence="8" key="1">
    <citation type="submission" date="2021-01" db="EMBL/GenBank/DDBJ databases">
        <title>Whole genome shotgun sequence of Virgisporangium aurantiacum NBRC 16421.</title>
        <authorList>
            <person name="Komaki H."/>
            <person name="Tamura T."/>
        </authorList>
    </citation>
    <scope>NUCLEOTIDE SEQUENCE</scope>
    <source>
        <strain evidence="8">NBRC 16421</strain>
    </source>
</reference>
<dbReference type="Gene3D" id="1.10.10.10">
    <property type="entry name" value="Winged helix-like DNA-binding domain superfamily/Winged helix DNA-binding domain"/>
    <property type="match status" value="1"/>
</dbReference>
<dbReference type="GO" id="GO:0006355">
    <property type="term" value="P:regulation of DNA-templated transcription"/>
    <property type="evidence" value="ECO:0007669"/>
    <property type="project" value="InterPro"/>
</dbReference>
<evidence type="ECO:0000256" key="1">
    <source>
        <dbReference type="ARBA" id="ARBA00005820"/>
    </source>
</evidence>
<keyword evidence="4" id="KW-0804">Transcription</keyword>
<comment type="similarity">
    <text evidence="1">Belongs to the AfsR/DnrI/RedD regulatory family.</text>
</comment>
<dbReference type="InterPro" id="IPR005158">
    <property type="entry name" value="BTAD"/>
</dbReference>
<dbReference type="InterPro" id="IPR016032">
    <property type="entry name" value="Sig_transdc_resp-reg_C-effctor"/>
</dbReference>
<evidence type="ECO:0008006" key="10">
    <source>
        <dbReference type="Google" id="ProtNLM"/>
    </source>
</evidence>
<gene>
    <name evidence="8" type="ORF">Vau01_039550</name>
</gene>
<keyword evidence="2" id="KW-0805">Transcription regulation</keyword>
<dbReference type="Pfam" id="PF03704">
    <property type="entry name" value="BTAD"/>
    <property type="match status" value="1"/>
</dbReference>
<evidence type="ECO:0000313" key="8">
    <source>
        <dbReference type="EMBL" id="GIJ56439.1"/>
    </source>
</evidence>